<comment type="caution">
    <text evidence="1">The sequence shown here is derived from an EMBL/GenBank/DDBJ whole genome shotgun (WGS) entry which is preliminary data.</text>
</comment>
<evidence type="ECO:0000313" key="2">
    <source>
        <dbReference type="Proteomes" id="UP000498740"/>
    </source>
</evidence>
<protein>
    <submittedName>
        <fullName evidence="1">Uncharacterized protein</fullName>
    </submittedName>
</protein>
<organism evidence="1 2">
    <name type="scientific">Streptomyces microflavus</name>
    <name type="common">Streptomyces lipmanii</name>
    <dbReference type="NCBI Taxonomy" id="1919"/>
    <lineage>
        <taxon>Bacteria</taxon>
        <taxon>Bacillati</taxon>
        <taxon>Actinomycetota</taxon>
        <taxon>Actinomycetes</taxon>
        <taxon>Kitasatosporales</taxon>
        <taxon>Streptomycetaceae</taxon>
        <taxon>Streptomyces</taxon>
    </lineage>
</organism>
<gene>
    <name evidence="1" type="ORF">Smic_86240</name>
</gene>
<dbReference type="Proteomes" id="UP000498740">
    <property type="component" value="Unassembled WGS sequence"/>
</dbReference>
<dbReference type="AlphaFoldDB" id="A0A7J0D5R8"/>
<reference evidence="1 2" key="1">
    <citation type="submission" date="2020-05" db="EMBL/GenBank/DDBJ databases">
        <title>Whole genome shotgun sequence of Streptomyces microflavus NBRC 13062.</title>
        <authorList>
            <person name="Komaki H."/>
            <person name="Tamura T."/>
        </authorList>
    </citation>
    <scope>NUCLEOTIDE SEQUENCE [LARGE SCALE GENOMIC DNA]</scope>
    <source>
        <strain evidence="1 2">NBRC 13062</strain>
    </source>
</reference>
<dbReference type="EMBL" id="BLWD01000004">
    <property type="protein sequence ID" value="GFN10068.1"/>
    <property type="molecule type" value="Genomic_DNA"/>
</dbReference>
<sequence>MKRWFANGAVIPEVLPLRDQWATESFSRRTHCSCDSPEIFLLVQGMEDRGPCCWLAQE</sequence>
<evidence type="ECO:0000313" key="1">
    <source>
        <dbReference type="EMBL" id="GFN10068.1"/>
    </source>
</evidence>
<name>A0A7J0D5R8_STRMI</name>
<accession>A0A7J0D5R8</accession>
<proteinExistence type="predicted"/>